<dbReference type="Proteomes" id="UP000546200">
    <property type="component" value="Unassembled WGS sequence"/>
</dbReference>
<dbReference type="InterPro" id="IPR007136">
    <property type="entry name" value="DUF347"/>
</dbReference>
<keyword evidence="3" id="KW-1185">Reference proteome</keyword>
<reference evidence="2 3" key="1">
    <citation type="submission" date="2020-08" db="EMBL/GenBank/DDBJ databases">
        <title>Genomic Encyclopedia of Type Strains, Phase IV (KMG-IV): sequencing the most valuable type-strain genomes for metagenomic binning, comparative biology and taxonomic classification.</title>
        <authorList>
            <person name="Goeker M."/>
        </authorList>
    </citation>
    <scope>NUCLEOTIDE SEQUENCE [LARGE SCALE GENOMIC DNA]</scope>
    <source>
        <strain evidence="2 3">DSM 100044</strain>
    </source>
</reference>
<proteinExistence type="predicted"/>
<keyword evidence="1" id="KW-1133">Transmembrane helix</keyword>
<name>A0A7W9BGL9_9SPHN</name>
<gene>
    <name evidence="2" type="ORF">FHS94_003434</name>
</gene>
<evidence type="ECO:0000313" key="2">
    <source>
        <dbReference type="EMBL" id="MBB5716564.1"/>
    </source>
</evidence>
<protein>
    <submittedName>
        <fullName evidence="2">Uncharacterized protein</fullName>
    </submittedName>
</protein>
<keyword evidence="1" id="KW-0472">Membrane</keyword>
<dbReference type="AlphaFoldDB" id="A0A7W9BGL9"/>
<dbReference type="Pfam" id="PF03988">
    <property type="entry name" value="DUF347"/>
    <property type="match status" value="1"/>
</dbReference>
<dbReference type="RefSeq" id="WP_184059955.1">
    <property type="nucleotide sequence ID" value="NZ_JACIJK010000012.1"/>
</dbReference>
<feature type="transmembrane region" description="Helical" evidence="1">
    <location>
        <begin position="53"/>
        <end position="73"/>
    </location>
</feature>
<sequence length="160" mass="17433">MQALGRRAVKVRAVTLVFWILKTLATTLGETGGDTVSMTWLGETTAEAGQAGINGYLVGSGMFSLLPVLLVWLKIRATHLRQVEIGQLSRGGEEDRRWCLGSCNRVVSPAICLVCCGVHGLQLGFIVTVQTIIEVDVRKVLLIVAESSRQRMHARHPAHC</sequence>
<comment type="caution">
    <text evidence="2">The sequence shown here is derived from an EMBL/GenBank/DDBJ whole genome shotgun (WGS) entry which is preliminary data.</text>
</comment>
<accession>A0A7W9BGL9</accession>
<dbReference type="EMBL" id="JACIJK010000012">
    <property type="protein sequence ID" value="MBB5716564.1"/>
    <property type="molecule type" value="Genomic_DNA"/>
</dbReference>
<keyword evidence="1" id="KW-0812">Transmembrane</keyword>
<evidence type="ECO:0000313" key="3">
    <source>
        <dbReference type="Proteomes" id="UP000546200"/>
    </source>
</evidence>
<organism evidence="2 3">
    <name type="scientific">Sphingomonas aerophila</name>
    <dbReference type="NCBI Taxonomy" id="1344948"/>
    <lineage>
        <taxon>Bacteria</taxon>
        <taxon>Pseudomonadati</taxon>
        <taxon>Pseudomonadota</taxon>
        <taxon>Alphaproteobacteria</taxon>
        <taxon>Sphingomonadales</taxon>
        <taxon>Sphingomonadaceae</taxon>
        <taxon>Sphingomonas</taxon>
    </lineage>
</organism>
<evidence type="ECO:0000256" key="1">
    <source>
        <dbReference type="SAM" id="Phobius"/>
    </source>
</evidence>